<evidence type="ECO:0000256" key="1">
    <source>
        <dbReference type="SAM" id="MobiDB-lite"/>
    </source>
</evidence>
<keyword evidence="6" id="KW-1185">Reference proteome</keyword>
<dbReference type="SUPFAM" id="SSF54160">
    <property type="entry name" value="Chromo domain-like"/>
    <property type="match status" value="1"/>
</dbReference>
<dbReference type="Gene3D" id="3.30.420.10">
    <property type="entry name" value="Ribonuclease H-like superfamily/Ribonuclease H"/>
    <property type="match status" value="1"/>
</dbReference>
<dbReference type="InterPro" id="IPR023780">
    <property type="entry name" value="Chromo_domain"/>
</dbReference>
<dbReference type="GO" id="GO:0005694">
    <property type="term" value="C:chromosome"/>
    <property type="evidence" value="ECO:0007669"/>
    <property type="project" value="UniProtKB-ARBA"/>
</dbReference>
<dbReference type="Pfam" id="PF00385">
    <property type="entry name" value="Chromo"/>
    <property type="match status" value="1"/>
</dbReference>
<comment type="caution">
    <text evidence="5">The sequence shown here is derived from an EMBL/GenBank/DDBJ whole genome shotgun (WGS) entry which is preliminary data.</text>
</comment>
<dbReference type="InterPro" id="IPR036397">
    <property type="entry name" value="RNaseH_sf"/>
</dbReference>
<feature type="domain" description="Chromo" evidence="3">
    <location>
        <begin position="502"/>
        <end position="535"/>
    </location>
</feature>
<evidence type="ECO:0000313" key="6">
    <source>
        <dbReference type="Proteomes" id="UP000285301"/>
    </source>
</evidence>
<evidence type="ECO:0008006" key="7">
    <source>
        <dbReference type="Google" id="ProtNLM"/>
    </source>
</evidence>
<dbReference type="OrthoDB" id="6410983at2759"/>
<gene>
    <name evidence="5" type="ORF">B4U79_00502</name>
</gene>
<dbReference type="InterPro" id="IPR012337">
    <property type="entry name" value="RNaseH-like_sf"/>
</dbReference>
<evidence type="ECO:0000313" key="5">
    <source>
        <dbReference type="EMBL" id="RWS03175.1"/>
    </source>
</evidence>
<dbReference type="STRING" id="1965070.A0A443QJH3"/>
<organism evidence="5 6">
    <name type="scientific">Dinothrombium tinctorium</name>
    <dbReference type="NCBI Taxonomy" id="1965070"/>
    <lineage>
        <taxon>Eukaryota</taxon>
        <taxon>Metazoa</taxon>
        <taxon>Ecdysozoa</taxon>
        <taxon>Arthropoda</taxon>
        <taxon>Chelicerata</taxon>
        <taxon>Arachnida</taxon>
        <taxon>Acari</taxon>
        <taxon>Acariformes</taxon>
        <taxon>Trombidiformes</taxon>
        <taxon>Prostigmata</taxon>
        <taxon>Anystina</taxon>
        <taxon>Parasitengona</taxon>
        <taxon>Trombidioidea</taxon>
        <taxon>Trombidiidae</taxon>
        <taxon>Dinothrombium</taxon>
    </lineage>
</organism>
<proteinExistence type="predicted"/>
<feature type="compositionally biased region" description="Low complexity" evidence="1">
    <location>
        <begin position="7"/>
        <end position="29"/>
    </location>
</feature>
<feature type="region of interest" description="Disordered" evidence="1">
    <location>
        <begin position="1"/>
        <end position="29"/>
    </location>
</feature>
<sequence>MVVVPYEQQTNNEPQQENFVQQSISQPSSNISNEKRKKLILTNNEKLLRMVKIVLRLASINGYDDDGRIRSKKGIFIDRSIITLLNHAMSIGHPLIGEQEFNELLKEAKVDPSLIINENVKTKLANNYVRVDYENLPKEPRVTSNVVDIAPVVNSRKRKFDEVDENVFKENDDENENLLEDFGWEIPLYYDPNHPASFASIEKLYNFAKEKFPNVNKDEIKDWLSEQLTYTLHELARKRFKRNKILVSHIDEQWKADLADMREVSSENKGFKYILTIMDIFSKYAWAVPIKNKQPDGVIKVFKKIFEERKPLYLQTDKGKEFVNQSLKRFLKSNGVNHFVSFNTEIKCAVVERFNRTLKSKIYKYFTFKNTYNYLDVLQNLVNSYNNSVHEITKYKPVDISIENEKKVFFNIYGKPSKRDVLKLRQEPKLQKGDNVRVSRYKKQFDRGYLPQWTEEFFTIQNALEKSEKPQYVLKDEAGEEIKGKFYPEEVQRIKVTPNTTCRIERILNTRRRGRRTEYLVKWRGFPDSSNSWSESISSIINFKSTDHLLFLIQVFVILIVVVTSVVKLSFENGNLNLWTALLSSCLGYILPNPKIKIERTAIKEGEEKAIKSFVNNDRDYFFVTLPCNVSSTSHFVNSIGNYKTKIPCRLELSGDWEVALYEISYTKSWYNDLIKAKEEITPGYHEDEELLIKSINESFEKCMKKISDSCTLPLYKYDKMTKNVEIIR</sequence>
<name>A0A443QJH3_9ACAR</name>
<feature type="non-terminal residue" evidence="5">
    <location>
        <position position="729"/>
    </location>
</feature>
<feature type="transmembrane region" description="Helical" evidence="2">
    <location>
        <begin position="549"/>
        <end position="570"/>
    </location>
</feature>
<dbReference type="PROSITE" id="PS50994">
    <property type="entry name" value="INTEGRASE"/>
    <property type="match status" value="1"/>
</dbReference>
<dbReference type="PANTHER" id="PTHR46585:SF1">
    <property type="entry name" value="CHROMO DOMAIN-CONTAINING PROTEIN"/>
    <property type="match status" value="1"/>
</dbReference>
<dbReference type="Proteomes" id="UP000285301">
    <property type="component" value="Unassembled WGS sequence"/>
</dbReference>
<dbReference type="InterPro" id="IPR001584">
    <property type="entry name" value="Integrase_cat-core"/>
</dbReference>
<dbReference type="PROSITE" id="PS50013">
    <property type="entry name" value="CHROMO_2"/>
    <property type="match status" value="1"/>
</dbReference>
<evidence type="ECO:0000256" key="2">
    <source>
        <dbReference type="SAM" id="Phobius"/>
    </source>
</evidence>
<dbReference type="EMBL" id="NCKU01006772">
    <property type="protein sequence ID" value="RWS03175.1"/>
    <property type="molecule type" value="Genomic_DNA"/>
</dbReference>
<protein>
    <recommendedName>
        <fullName evidence="7">Integrase catalytic domain-containing protein</fullName>
    </recommendedName>
</protein>
<dbReference type="Pfam" id="PF00665">
    <property type="entry name" value="rve"/>
    <property type="match status" value="1"/>
</dbReference>
<dbReference type="CDD" id="cd00024">
    <property type="entry name" value="CD_CSD"/>
    <property type="match status" value="1"/>
</dbReference>
<dbReference type="AlphaFoldDB" id="A0A443QJH3"/>
<evidence type="ECO:0000259" key="3">
    <source>
        <dbReference type="PROSITE" id="PS50013"/>
    </source>
</evidence>
<dbReference type="InterPro" id="IPR000953">
    <property type="entry name" value="Chromo/chromo_shadow_dom"/>
</dbReference>
<keyword evidence="2" id="KW-1133">Transmembrane helix</keyword>
<keyword evidence="2" id="KW-0472">Membrane</keyword>
<accession>A0A443QJH3</accession>
<reference evidence="5 6" key="1">
    <citation type="journal article" date="2018" name="Gigascience">
        <title>Genomes of trombidid mites reveal novel predicted allergens and laterally-transferred genes associated with secondary metabolism.</title>
        <authorList>
            <person name="Dong X."/>
            <person name="Chaisiri K."/>
            <person name="Xia D."/>
            <person name="Armstrong S.D."/>
            <person name="Fang Y."/>
            <person name="Donnelly M.J."/>
            <person name="Kadowaki T."/>
            <person name="McGarry J.W."/>
            <person name="Darby A.C."/>
            <person name="Makepeace B.L."/>
        </authorList>
    </citation>
    <scope>NUCLEOTIDE SEQUENCE [LARGE SCALE GENOMIC DNA]</scope>
    <source>
        <strain evidence="5">UoL-WK</strain>
    </source>
</reference>
<dbReference type="GO" id="GO:0015074">
    <property type="term" value="P:DNA integration"/>
    <property type="evidence" value="ECO:0007669"/>
    <property type="project" value="InterPro"/>
</dbReference>
<dbReference type="InterPro" id="IPR016197">
    <property type="entry name" value="Chromo-like_dom_sf"/>
</dbReference>
<dbReference type="SUPFAM" id="SSF53098">
    <property type="entry name" value="Ribonuclease H-like"/>
    <property type="match status" value="1"/>
</dbReference>
<feature type="domain" description="Integrase catalytic" evidence="4">
    <location>
        <begin position="245"/>
        <end position="405"/>
    </location>
</feature>
<dbReference type="GO" id="GO:0003676">
    <property type="term" value="F:nucleic acid binding"/>
    <property type="evidence" value="ECO:0007669"/>
    <property type="project" value="InterPro"/>
</dbReference>
<dbReference type="Gene3D" id="2.40.50.40">
    <property type="match status" value="1"/>
</dbReference>
<keyword evidence="2" id="KW-0812">Transmembrane</keyword>
<dbReference type="PANTHER" id="PTHR46585">
    <property type="entry name" value="INTEGRASE CORE DOMAIN CONTAINING PROTEIN"/>
    <property type="match status" value="1"/>
</dbReference>
<evidence type="ECO:0000259" key="4">
    <source>
        <dbReference type="PROSITE" id="PS50994"/>
    </source>
</evidence>
<dbReference type="SMART" id="SM00298">
    <property type="entry name" value="CHROMO"/>
    <property type="match status" value="1"/>
</dbReference>